<evidence type="ECO:0000256" key="8">
    <source>
        <dbReference type="ARBA" id="ARBA00022842"/>
    </source>
</evidence>
<keyword evidence="6" id="KW-0378">Hydrolase</keyword>
<keyword evidence="8 13" id="KW-0460">Magnesium</keyword>
<dbReference type="InterPro" id="IPR036462">
    <property type="entry name" value="Fumarylacetoacetase_N_sf"/>
</dbReference>
<dbReference type="RefSeq" id="WP_040270639.1">
    <property type="nucleotide sequence ID" value="NZ_JROO01000006.1"/>
</dbReference>
<dbReference type="SUPFAM" id="SSF63433">
    <property type="entry name" value="Fumarylacetoacetate hydrolase, FAH, N-terminal domain"/>
    <property type="match status" value="1"/>
</dbReference>
<dbReference type="InterPro" id="IPR015377">
    <property type="entry name" value="Fumarylacetoacetase_N"/>
</dbReference>
<dbReference type="InterPro" id="IPR005959">
    <property type="entry name" value="Fumarylacetoacetase"/>
</dbReference>
<proteinExistence type="predicted"/>
<evidence type="ECO:0000256" key="7">
    <source>
        <dbReference type="ARBA" id="ARBA00022837"/>
    </source>
</evidence>
<evidence type="ECO:0000313" key="17">
    <source>
        <dbReference type="Proteomes" id="UP000031675"/>
    </source>
</evidence>
<evidence type="ECO:0000256" key="4">
    <source>
        <dbReference type="ARBA" id="ARBA00012094"/>
    </source>
</evidence>
<name>A0A0C2JM07_9ACTN</name>
<evidence type="ECO:0000256" key="13">
    <source>
        <dbReference type="PIRSR" id="PIRSR605959-3"/>
    </source>
</evidence>
<dbReference type="GO" id="GO:0004334">
    <property type="term" value="F:fumarylacetoacetase activity"/>
    <property type="evidence" value="ECO:0007669"/>
    <property type="project" value="UniProtKB-EC"/>
</dbReference>
<dbReference type="GO" id="GO:0046872">
    <property type="term" value="F:metal ion binding"/>
    <property type="evidence" value="ECO:0007669"/>
    <property type="project" value="UniProtKB-KW"/>
</dbReference>
<evidence type="ECO:0000256" key="11">
    <source>
        <dbReference type="PIRSR" id="PIRSR605959-1"/>
    </source>
</evidence>
<evidence type="ECO:0000256" key="3">
    <source>
        <dbReference type="ARBA" id="ARBA00004782"/>
    </source>
</evidence>
<dbReference type="Proteomes" id="UP000031675">
    <property type="component" value="Unassembled WGS sequence"/>
</dbReference>
<comment type="cofactor">
    <cofactor evidence="2 13">
        <name>Mg(2+)</name>
        <dbReference type="ChEBI" id="CHEBI:18420"/>
    </cofactor>
</comment>
<gene>
    <name evidence="16" type="ORF">LP52_03270</name>
</gene>
<sequence>MRTTWVPGADEAGYGADNLPYGVFVHDGAAPRVGVRVGEWVLDLAGALGDPEFEEPSLNRFMARGSTAWRATRAKVTGMLAAEKGRAAAEPHLVPLSQVELLRPFSVGDRAVFHGSAEHAACMQRLLRPGTGGLPERWYTQPVGRHGRAGAVAASGRGIRRPAGQYADRDGTGPRMGPSTRVDAEAHLGFVVGMPTPPGRSVPVSGFVEHVFGAVLMADFSARDVEAWEAVPLGPLTGASFAAPVSPWVLPTDALGAARFRGRRQSPAPLPHLARIADWGLRIRFEIALNGEVVSRPPYGAMYWTPDQLLAHLTGNGAALRTGDLYTSGAVSGGEPGQRGSLLELEGAGEAPLRLSGGSARSYLQDGDTVEVGAWAQGMGGGVIRLGEVSASLLPAGD</sequence>
<feature type="binding site" evidence="13">
    <location>
        <position position="185"/>
    </location>
    <ligand>
        <name>Ca(2+)</name>
        <dbReference type="ChEBI" id="CHEBI:29108"/>
    </ligand>
</feature>
<protein>
    <recommendedName>
        <fullName evidence="4">fumarylacetoacetase</fullName>
        <ecNumber evidence="4">3.7.1.2</ecNumber>
    </recommendedName>
</protein>
<evidence type="ECO:0000256" key="9">
    <source>
        <dbReference type="ARBA" id="ARBA00022878"/>
    </source>
</evidence>
<dbReference type="Gene3D" id="3.90.850.10">
    <property type="entry name" value="Fumarylacetoacetase-like, C-terminal domain"/>
    <property type="match status" value="1"/>
</dbReference>
<reference evidence="17" key="1">
    <citation type="journal article" date="2015" name="Chem. Biol.">
        <title>Structure, bioactivity, and resistance mechanism of streptomonomicin, an unusual lasso Peptide from an understudied halophilic actinomycete.</title>
        <authorList>
            <person name="Metelev M."/>
            <person name="Tietz J.I."/>
            <person name="Melby J.O."/>
            <person name="Blair P.M."/>
            <person name="Zhu L."/>
            <person name="Livnat I."/>
            <person name="Severinov K."/>
            <person name="Mitchell D.A."/>
        </authorList>
    </citation>
    <scope>NUCLEOTIDE SEQUENCE [LARGE SCALE GENOMIC DNA]</scope>
    <source>
        <strain evidence="17">YIM 90003</strain>
    </source>
</reference>
<evidence type="ECO:0000256" key="10">
    <source>
        <dbReference type="ARBA" id="ARBA00023232"/>
    </source>
</evidence>
<dbReference type="STRING" id="183763.LP52_03270"/>
<keyword evidence="9" id="KW-0828">Tyrosine catabolism</keyword>
<dbReference type="Pfam" id="PF01557">
    <property type="entry name" value="FAA_hydrolase"/>
    <property type="match status" value="1"/>
</dbReference>
<feature type="domain" description="Fumarylacetoacetase-like C-terminal" evidence="14">
    <location>
        <begin position="112"/>
        <end position="377"/>
    </location>
</feature>
<evidence type="ECO:0000256" key="2">
    <source>
        <dbReference type="ARBA" id="ARBA00001946"/>
    </source>
</evidence>
<dbReference type="GO" id="GO:0006572">
    <property type="term" value="P:L-tyrosine catabolic process"/>
    <property type="evidence" value="ECO:0007669"/>
    <property type="project" value="UniProtKB-KW"/>
</dbReference>
<dbReference type="InterPro" id="IPR011234">
    <property type="entry name" value="Fumarylacetoacetase-like_C"/>
</dbReference>
<evidence type="ECO:0000259" key="15">
    <source>
        <dbReference type="Pfam" id="PF09298"/>
    </source>
</evidence>
<keyword evidence="17" id="KW-1185">Reference proteome</keyword>
<evidence type="ECO:0000256" key="5">
    <source>
        <dbReference type="ARBA" id="ARBA00022723"/>
    </source>
</evidence>
<dbReference type="Pfam" id="PF09298">
    <property type="entry name" value="FAA_hydrolase_N"/>
    <property type="match status" value="1"/>
</dbReference>
<feature type="binding site" evidence="13">
    <location>
        <position position="219"/>
    </location>
    <ligand>
        <name>Mg(2+)</name>
        <dbReference type="ChEBI" id="CHEBI:18420"/>
    </ligand>
</feature>
<feature type="active site" description="Proton acceptor" evidence="11">
    <location>
        <position position="119"/>
    </location>
</feature>
<dbReference type="GO" id="GO:0006559">
    <property type="term" value="P:L-phenylalanine catabolic process"/>
    <property type="evidence" value="ECO:0007669"/>
    <property type="project" value="UniProtKB-UniPathway"/>
</dbReference>
<dbReference type="GO" id="GO:1902000">
    <property type="term" value="P:homogentisate catabolic process"/>
    <property type="evidence" value="ECO:0007669"/>
    <property type="project" value="TreeGrafter"/>
</dbReference>
<comment type="pathway">
    <text evidence="3">Amino-acid degradation; L-phenylalanine degradation; acetoacetate and fumarate from L-phenylalanine: step 6/6.</text>
</comment>
<comment type="caution">
    <text evidence="16">The sequence shown here is derived from an EMBL/GenBank/DDBJ whole genome shotgun (WGS) entry which is preliminary data.</text>
</comment>
<dbReference type="SUPFAM" id="SSF56529">
    <property type="entry name" value="FAH"/>
    <property type="match status" value="1"/>
</dbReference>
<organism evidence="16 17">
    <name type="scientific">Streptomonospora alba</name>
    <dbReference type="NCBI Taxonomy" id="183763"/>
    <lineage>
        <taxon>Bacteria</taxon>
        <taxon>Bacillati</taxon>
        <taxon>Actinomycetota</taxon>
        <taxon>Actinomycetes</taxon>
        <taxon>Streptosporangiales</taxon>
        <taxon>Nocardiopsidaceae</taxon>
        <taxon>Streptomonospora</taxon>
    </lineage>
</organism>
<dbReference type="InterPro" id="IPR036663">
    <property type="entry name" value="Fumarylacetoacetase_C_sf"/>
</dbReference>
<comment type="cofactor">
    <cofactor evidence="1 13">
        <name>Ca(2+)</name>
        <dbReference type="ChEBI" id="CHEBI:29108"/>
    </cofactor>
</comment>
<keyword evidence="10" id="KW-0585">Phenylalanine catabolism</keyword>
<feature type="binding site" evidence="12">
    <location>
        <position position="128"/>
    </location>
    <ligand>
        <name>substrate</name>
    </ligand>
</feature>
<evidence type="ECO:0000259" key="14">
    <source>
        <dbReference type="Pfam" id="PF01557"/>
    </source>
</evidence>
<evidence type="ECO:0000256" key="12">
    <source>
        <dbReference type="PIRSR" id="PIRSR605959-2"/>
    </source>
</evidence>
<keyword evidence="5 13" id="KW-0479">Metal-binding</keyword>
<dbReference type="EC" id="3.7.1.2" evidence="4"/>
<dbReference type="PANTHER" id="PTHR43069">
    <property type="entry name" value="FUMARYLACETOACETASE"/>
    <property type="match status" value="1"/>
</dbReference>
<evidence type="ECO:0000313" key="16">
    <source>
        <dbReference type="EMBL" id="KIH99990.1"/>
    </source>
</evidence>
<dbReference type="Gene3D" id="2.30.30.230">
    <property type="entry name" value="Fumarylacetoacetase, N-terminal domain"/>
    <property type="match status" value="1"/>
</dbReference>
<dbReference type="AlphaFoldDB" id="A0A0C2JM07"/>
<dbReference type="OrthoDB" id="3766879at2"/>
<feature type="binding site" evidence="13">
    <location>
        <position position="219"/>
    </location>
    <ligand>
        <name>Ca(2+)</name>
        <dbReference type="ChEBI" id="CHEBI:29108"/>
    </ligand>
</feature>
<feature type="domain" description="Fumarylacetoacetase N-terminal" evidence="15">
    <location>
        <begin position="18"/>
        <end position="102"/>
    </location>
</feature>
<dbReference type="UniPathway" id="UPA00139">
    <property type="reaction ID" value="UER00341"/>
</dbReference>
<evidence type="ECO:0000256" key="1">
    <source>
        <dbReference type="ARBA" id="ARBA00001913"/>
    </source>
</evidence>
<evidence type="ECO:0000256" key="6">
    <source>
        <dbReference type="ARBA" id="ARBA00022801"/>
    </source>
</evidence>
<dbReference type="PANTHER" id="PTHR43069:SF2">
    <property type="entry name" value="FUMARYLACETOACETASE"/>
    <property type="match status" value="1"/>
</dbReference>
<accession>A0A0C2JM07</accession>
<dbReference type="EMBL" id="JROO01000006">
    <property type="protein sequence ID" value="KIH99990.1"/>
    <property type="molecule type" value="Genomic_DNA"/>
</dbReference>
<keyword evidence="7 13" id="KW-0106">Calcium</keyword>